<keyword evidence="2" id="KW-1185">Reference proteome</keyword>
<name>A0A8X6IAM5_NEPPI</name>
<evidence type="ECO:0000313" key="2">
    <source>
        <dbReference type="Proteomes" id="UP000887013"/>
    </source>
</evidence>
<evidence type="ECO:0000313" key="1">
    <source>
        <dbReference type="EMBL" id="GFS37290.1"/>
    </source>
</evidence>
<proteinExistence type="predicted"/>
<sequence>MAHNLNPLSISATRINTTRITIHFYFPTLNALIIFSKADKPHAYVLPRRPQTNIFPVQFKRFHLRTCSSSTPLPHSSSGQSAIATNLLHVPLPSVTQPNRQTIQTLKGEEDDGTPNDSVYSSDSIVQDQEINWNACPSVREGMDT</sequence>
<dbReference type="AlphaFoldDB" id="A0A8X6IAM5"/>
<gene>
    <name evidence="1" type="ORF">NPIL_452291</name>
</gene>
<protein>
    <submittedName>
        <fullName evidence="1">Uncharacterized protein</fullName>
    </submittedName>
</protein>
<organism evidence="1 2">
    <name type="scientific">Nephila pilipes</name>
    <name type="common">Giant wood spider</name>
    <name type="synonym">Nephila maculata</name>
    <dbReference type="NCBI Taxonomy" id="299642"/>
    <lineage>
        <taxon>Eukaryota</taxon>
        <taxon>Metazoa</taxon>
        <taxon>Ecdysozoa</taxon>
        <taxon>Arthropoda</taxon>
        <taxon>Chelicerata</taxon>
        <taxon>Arachnida</taxon>
        <taxon>Araneae</taxon>
        <taxon>Araneomorphae</taxon>
        <taxon>Entelegynae</taxon>
        <taxon>Araneoidea</taxon>
        <taxon>Nephilidae</taxon>
        <taxon>Nephila</taxon>
    </lineage>
</organism>
<dbReference type="EMBL" id="BMAW01043051">
    <property type="protein sequence ID" value="GFS37290.1"/>
    <property type="molecule type" value="Genomic_DNA"/>
</dbReference>
<dbReference type="Proteomes" id="UP000887013">
    <property type="component" value="Unassembled WGS sequence"/>
</dbReference>
<accession>A0A8X6IAM5</accession>
<reference evidence="1" key="1">
    <citation type="submission" date="2020-08" db="EMBL/GenBank/DDBJ databases">
        <title>Multicomponent nature underlies the extraordinary mechanical properties of spider dragline silk.</title>
        <authorList>
            <person name="Kono N."/>
            <person name="Nakamura H."/>
            <person name="Mori M."/>
            <person name="Yoshida Y."/>
            <person name="Ohtoshi R."/>
            <person name="Malay A.D."/>
            <person name="Moran D.A.P."/>
            <person name="Tomita M."/>
            <person name="Numata K."/>
            <person name="Arakawa K."/>
        </authorList>
    </citation>
    <scope>NUCLEOTIDE SEQUENCE</scope>
</reference>
<comment type="caution">
    <text evidence="1">The sequence shown here is derived from an EMBL/GenBank/DDBJ whole genome shotgun (WGS) entry which is preliminary data.</text>
</comment>